<evidence type="ECO:0000313" key="2">
    <source>
        <dbReference type="Proteomes" id="UP000549394"/>
    </source>
</evidence>
<accession>A0A7I8VQ71</accession>
<protein>
    <submittedName>
        <fullName evidence="1">Uncharacterized protein</fullName>
    </submittedName>
</protein>
<name>A0A7I8VQ71_9ANNE</name>
<proteinExistence type="predicted"/>
<dbReference type="Proteomes" id="UP000549394">
    <property type="component" value="Unassembled WGS sequence"/>
</dbReference>
<gene>
    <name evidence="1" type="ORF">DGYR_LOCUS6770</name>
</gene>
<keyword evidence="2" id="KW-1185">Reference proteome</keyword>
<organism evidence="1 2">
    <name type="scientific">Dimorphilus gyrociliatus</name>
    <dbReference type="NCBI Taxonomy" id="2664684"/>
    <lineage>
        <taxon>Eukaryota</taxon>
        <taxon>Metazoa</taxon>
        <taxon>Spiralia</taxon>
        <taxon>Lophotrochozoa</taxon>
        <taxon>Annelida</taxon>
        <taxon>Polychaeta</taxon>
        <taxon>Polychaeta incertae sedis</taxon>
        <taxon>Dinophilidae</taxon>
        <taxon>Dimorphilus</taxon>
    </lineage>
</organism>
<sequence length="122" mass="13837">MPKYRCKPKKVEITDRYEKTETYHTNKVQSLTSTSTTYDCEDYGNISGILDTTSCSSGNEETSAYSDFINIKTESIEEAVKYEISKQLESYRNLQSPMADISLPDFLTGFNKSSKRGKTSKL</sequence>
<evidence type="ECO:0000313" key="1">
    <source>
        <dbReference type="EMBL" id="CAD5118384.1"/>
    </source>
</evidence>
<dbReference type="EMBL" id="CAJFCJ010000008">
    <property type="protein sequence ID" value="CAD5118384.1"/>
    <property type="molecule type" value="Genomic_DNA"/>
</dbReference>
<reference evidence="1 2" key="1">
    <citation type="submission" date="2020-08" db="EMBL/GenBank/DDBJ databases">
        <authorList>
            <person name="Hejnol A."/>
        </authorList>
    </citation>
    <scope>NUCLEOTIDE SEQUENCE [LARGE SCALE GENOMIC DNA]</scope>
</reference>
<dbReference type="AlphaFoldDB" id="A0A7I8VQ71"/>
<comment type="caution">
    <text evidence="1">The sequence shown here is derived from an EMBL/GenBank/DDBJ whole genome shotgun (WGS) entry which is preliminary data.</text>
</comment>